<evidence type="ECO:0000256" key="1">
    <source>
        <dbReference type="ARBA" id="ARBA00000085"/>
    </source>
</evidence>
<feature type="transmembrane region" description="Helical" evidence="9">
    <location>
        <begin position="103"/>
        <end position="122"/>
    </location>
</feature>
<comment type="catalytic activity">
    <reaction evidence="1">
        <text>ATP + protein L-histidine = ADP + protein N-phospho-L-histidine.</text>
        <dbReference type="EC" id="2.7.13.3"/>
    </reaction>
</comment>
<dbReference type="PANTHER" id="PTHR24421">
    <property type="entry name" value="NITRATE/NITRITE SENSOR PROTEIN NARX-RELATED"/>
    <property type="match status" value="1"/>
</dbReference>
<keyword evidence="6 11" id="KW-0418">Kinase</keyword>
<keyword evidence="5" id="KW-0547">Nucleotide-binding</keyword>
<sequence>MGDTSPGRGAWRIWVPPLFTTLVMMAQISHQDGTLVAPTTWQLIIALHGTMSLFFRLRYPLAVTVVTILAGSLLPLTAGHVVVADAAGIVALYTLATLRPRRIVVAAALGAAAAMTASAVPWQPGSVWALENLLPLNYAVIAAAVGDASRNRRELLAEVRQRAVQAELTREQEARRQVREERVRIARDLHDVVAHHITLVNAQAGVAHHLMRSHPDRAQLALAGIRETSRVALDELRCTVGLLRSDDETPQSRQPTPTLTDLDGLVGSFRASGFDVTVHRDGTPRPLTGSADVSAYRIVQEALTNAGKHGTVRHAEVYLAYDDTRLRIAVVNPARPGHRGAGTGHGLIGMRERAGAVGGTLTARMDGDGRFVVEADLPLERS</sequence>
<feature type="domain" description="Signal transduction histidine kinase subgroup 3 dimerisation and phosphoacceptor" evidence="10">
    <location>
        <begin position="181"/>
        <end position="247"/>
    </location>
</feature>
<accession>A0A1H1R9B9</accession>
<dbReference type="Pfam" id="PF07730">
    <property type="entry name" value="HisKA_3"/>
    <property type="match status" value="1"/>
</dbReference>
<dbReference type="GO" id="GO:0005524">
    <property type="term" value="F:ATP binding"/>
    <property type="evidence" value="ECO:0007669"/>
    <property type="project" value="UniProtKB-KW"/>
</dbReference>
<dbReference type="InterPro" id="IPR036890">
    <property type="entry name" value="HATPase_C_sf"/>
</dbReference>
<evidence type="ECO:0000256" key="3">
    <source>
        <dbReference type="ARBA" id="ARBA00022553"/>
    </source>
</evidence>
<dbReference type="STRING" id="113562.SAMN04489716_0513"/>
<keyword evidence="8" id="KW-0902">Two-component regulatory system</keyword>
<dbReference type="Gene3D" id="3.30.565.10">
    <property type="entry name" value="Histidine kinase-like ATPase, C-terminal domain"/>
    <property type="match status" value="1"/>
</dbReference>
<evidence type="ECO:0000313" key="11">
    <source>
        <dbReference type="EMBL" id="SDS31479.1"/>
    </source>
</evidence>
<keyword evidence="7" id="KW-0067">ATP-binding</keyword>
<dbReference type="EC" id="2.7.13.3" evidence="2"/>
<gene>
    <name evidence="11" type="ORF">SAMN04489716_0513</name>
</gene>
<dbReference type="GO" id="GO:0000155">
    <property type="term" value="F:phosphorelay sensor kinase activity"/>
    <property type="evidence" value="ECO:0007669"/>
    <property type="project" value="InterPro"/>
</dbReference>
<protein>
    <recommendedName>
        <fullName evidence="2">histidine kinase</fullName>
        <ecNumber evidence="2">2.7.13.3</ecNumber>
    </recommendedName>
</protein>
<evidence type="ECO:0000256" key="8">
    <source>
        <dbReference type="ARBA" id="ARBA00023012"/>
    </source>
</evidence>
<keyword evidence="9" id="KW-1133">Transmembrane helix</keyword>
<name>A0A1H1R9B9_9ACTN</name>
<dbReference type="CDD" id="cd16917">
    <property type="entry name" value="HATPase_UhpB-NarQ-NarX-like"/>
    <property type="match status" value="1"/>
</dbReference>
<dbReference type="AlphaFoldDB" id="A0A1H1R9B9"/>
<organism evidence="11 12">
    <name type="scientific">Actinoplanes derwentensis</name>
    <dbReference type="NCBI Taxonomy" id="113562"/>
    <lineage>
        <taxon>Bacteria</taxon>
        <taxon>Bacillati</taxon>
        <taxon>Actinomycetota</taxon>
        <taxon>Actinomycetes</taxon>
        <taxon>Micromonosporales</taxon>
        <taxon>Micromonosporaceae</taxon>
        <taxon>Actinoplanes</taxon>
    </lineage>
</organism>
<keyword evidence="9" id="KW-0812">Transmembrane</keyword>
<keyword evidence="9" id="KW-0472">Membrane</keyword>
<dbReference type="PANTHER" id="PTHR24421:SF10">
    <property type="entry name" value="NITRATE_NITRITE SENSOR PROTEIN NARQ"/>
    <property type="match status" value="1"/>
</dbReference>
<proteinExistence type="predicted"/>
<keyword evidence="3" id="KW-0597">Phosphoprotein</keyword>
<dbReference type="RefSeq" id="WP_092541232.1">
    <property type="nucleotide sequence ID" value="NZ_BOMJ01000052.1"/>
</dbReference>
<evidence type="ECO:0000256" key="2">
    <source>
        <dbReference type="ARBA" id="ARBA00012438"/>
    </source>
</evidence>
<feature type="transmembrane region" description="Helical" evidence="9">
    <location>
        <begin position="57"/>
        <end position="74"/>
    </location>
</feature>
<dbReference type="GO" id="GO:0016020">
    <property type="term" value="C:membrane"/>
    <property type="evidence" value="ECO:0007669"/>
    <property type="project" value="InterPro"/>
</dbReference>
<dbReference type="Gene3D" id="1.20.5.1930">
    <property type="match status" value="1"/>
</dbReference>
<evidence type="ECO:0000313" key="12">
    <source>
        <dbReference type="Proteomes" id="UP000198688"/>
    </source>
</evidence>
<evidence type="ECO:0000259" key="10">
    <source>
        <dbReference type="Pfam" id="PF07730"/>
    </source>
</evidence>
<keyword evidence="12" id="KW-1185">Reference proteome</keyword>
<dbReference type="OrthoDB" id="227596at2"/>
<evidence type="ECO:0000256" key="6">
    <source>
        <dbReference type="ARBA" id="ARBA00022777"/>
    </source>
</evidence>
<dbReference type="InterPro" id="IPR011712">
    <property type="entry name" value="Sig_transdc_His_kin_sub3_dim/P"/>
</dbReference>
<evidence type="ECO:0000256" key="4">
    <source>
        <dbReference type="ARBA" id="ARBA00022679"/>
    </source>
</evidence>
<evidence type="ECO:0000256" key="7">
    <source>
        <dbReference type="ARBA" id="ARBA00022840"/>
    </source>
</evidence>
<dbReference type="Proteomes" id="UP000198688">
    <property type="component" value="Chromosome I"/>
</dbReference>
<reference evidence="11 12" key="1">
    <citation type="submission" date="2016-10" db="EMBL/GenBank/DDBJ databases">
        <authorList>
            <person name="de Groot N.N."/>
        </authorList>
    </citation>
    <scope>NUCLEOTIDE SEQUENCE [LARGE SCALE GENOMIC DNA]</scope>
    <source>
        <strain evidence="11 12">DSM 43941</strain>
    </source>
</reference>
<dbReference type="EMBL" id="LT629758">
    <property type="protein sequence ID" value="SDS31479.1"/>
    <property type="molecule type" value="Genomic_DNA"/>
</dbReference>
<dbReference type="SUPFAM" id="SSF55874">
    <property type="entry name" value="ATPase domain of HSP90 chaperone/DNA topoisomerase II/histidine kinase"/>
    <property type="match status" value="1"/>
</dbReference>
<keyword evidence="4" id="KW-0808">Transferase</keyword>
<evidence type="ECO:0000256" key="9">
    <source>
        <dbReference type="SAM" id="Phobius"/>
    </source>
</evidence>
<evidence type="ECO:0000256" key="5">
    <source>
        <dbReference type="ARBA" id="ARBA00022741"/>
    </source>
</evidence>
<dbReference type="InterPro" id="IPR050482">
    <property type="entry name" value="Sensor_HK_TwoCompSys"/>
</dbReference>
<dbReference type="GO" id="GO:0046983">
    <property type="term" value="F:protein dimerization activity"/>
    <property type="evidence" value="ECO:0007669"/>
    <property type="project" value="InterPro"/>
</dbReference>